<accession>A0A7S4CJZ0</accession>
<sequence>MLLGHPPSLSASIVFHTVSPGDTSQLKGHAPTGGPGGLPLFGGNSSHIDDPAERCGFWRPPAVVPRRAKGLPVPCCVFWCIHFTALSVDVRWPSIGRCACSYHPHPPPTTL</sequence>
<protein>
    <submittedName>
        <fullName evidence="2">Uncharacterized protein</fullName>
    </submittedName>
</protein>
<evidence type="ECO:0000313" key="2">
    <source>
        <dbReference type="EMBL" id="CAE0799259.1"/>
    </source>
</evidence>
<gene>
    <name evidence="2" type="ORF">EGYM00163_LOCUS10380</name>
</gene>
<evidence type="ECO:0000256" key="1">
    <source>
        <dbReference type="SAM" id="MobiDB-lite"/>
    </source>
</evidence>
<dbReference type="EMBL" id="HBJA01031321">
    <property type="protein sequence ID" value="CAE0799259.1"/>
    <property type="molecule type" value="Transcribed_RNA"/>
</dbReference>
<reference evidence="2" key="1">
    <citation type="submission" date="2021-01" db="EMBL/GenBank/DDBJ databases">
        <authorList>
            <person name="Corre E."/>
            <person name="Pelletier E."/>
            <person name="Niang G."/>
            <person name="Scheremetjew M."/>
            <person name="Finn R."/>
            <person name="Kale V."/>
            <person name="Holt S."/>
            <person name="Cochrane G."/>
            <person name="Meng A."/>
            <person name="Brown T."/>
            <person name="Cohen L."/>
        </authorList>
    </citation>
    <scope>NUCLEOTIDE SEQUENCE</scope>
    <source>
        <strain evidence="2">CCMP1594</strain>
    </source>
</reference>
<feature type="compositionally biased region" description="Gly residues" evidence="1">
    <location>
        <begin position="31"/>
        <end position="40"/>
    </location>
</feature>
<feature type="region of interest" description="Disordered" evidence="1">
    <location>
        <begin position="24"/>
        <end position="43"/>
    </location>
</feature>
<dbReference type="AlphaFoldDB" id="A0A7S4CJZ0"/>
<organism evidence="2">
    <name type="scientific">Eutreptiella gymnastica</name>
    <dbReference type="NCBI Taxonomy" id="73025"/>
    <lineage>
        <taxon>Eukaryota</taxon>
        <taxon>Discoba</taxon>
        <taxon>Euglenozoa</taxon>
        <taxon>Euglenida</taxon>
        <taxon>Spirocuta</taxon>
        <taxon>Euglenophyceae</taxon>
        <taxon>Eutreptiales</taxon>
        <taxon>Eutreptiaceae</taxon>
        <taxon>Eutreptiella</taxon>
    </lineage>
</organism>
<name>A0A7S4CJZ0_9EUGL</name>
<proteinExistence type="predicted"/>